<feature type="compositionally biased region" description="Basic and acidic residues" evidence="3">
    <location>
        <begin position="57"/>
        <end position="68"/>
    </location>
</feature>
<evidence type="ECO:0000256" key="1">
    <source>
        <dbReference type="ARBA" id="ARBA00004123"/>
    </source>
</evidence>
<dbReference type="OrthoDB" id="349045at2759"/>
<proteinExistence type="predicted"/>
<dbReference type="PANTHER" id="PTHR42107">
    <property type="entry name" value="YALI0D24453P"/>
    <property type="match status" value="1"/>
</dbReference>
<dbReference type="GO" id="GO:0005634">
    <property type="term" value="C:nucleus"/>
    <property type="evidence" value="ECO:0007669"/>
    <property type="project" value="UniProtKB-SubCell"/>
</dbReference>
<feature type="compositionally biased region" description="Low complexity" evidence="3">
    <location>
        <begin position="422"/>
        <end position="435"/>
    </location>
</feature>
<evidence type="ECO:0000313" key="6">
    <source>
        <dbReference type="Proteomes" id="UP000660729"/>
    </source>
</evidence>
<comment type="caution">
    <text evidence="5">The sequence shown here is derived from an EMBL/GenBank/DDBJ whole genome shotgun (WGS) entry which is preliminary data.</text>
</comment>
<dbReference type="InterPro" id="IPR028942">
    <property type="entry name" value="WHIM1_dom"/>
</dbReference>
<dbReference type="Proteomes" id="UP000660729">
    <property type="component" value="Unassembled WGS sequence"/>
</dbReference>
<dbReference type="PANTHER" id="PTHR42107:SF1">
    <property type="entry name" value="WHIM1 DOMAIN-CONTAINING PROTEIN"/>
    <property type="match status" value="1"/>
</dbReference>
<feature type="compositionally biased region" description="Acidic residues" evidence="3">
    <location>
        <begin position="453"/>
        <end position="502"/>
    </location>
</feature>
<keyword evidence="6" id="KW-1185">Reference proteome</keyword>
<feature type="region of interest" description="Disordered" evidence="3">
    <location>
        <begin position="623"/>
        <end position="645"/>
    </location>
</feature>
<sequence>MARPGQATFVLHPDRPNSSGLSSAPEDEVKKLAPIFLKAKKATKLVAPPPKASPPRPKREPSPPHEEVLADNPDIAFIVMFRSRFNECFPGKCPQFGPQDIERGVVDSIPSPEVQHLLCALLGLVLNRKKPVERTSYGRALEEAVLSHKTQWPYKWAGQNPLHGGKDFNNMNPAERLNLLRTLVIWALGSSELVSGMIRDKYKQQRHHDDENQPLSVQPWGNDGDKRRYFLIQGLDDTGFRVYREGSRHTKNAHWYNQAGTIEEAKALAEKLEKVDGSQAARRLSIRITNAIPMFEATLEKRQRREYRQQRRAAFSRPEPGFGIYEGRTRGKRMRYTYDENEDGEDSDATSTRRSTRGQSNRSTPFEAGPSFTASGRQIKQPRQGAYGESLLSTNVMTTDELGPDYSDTRSMRSGTADSEPPRSSGRPSRAAARGVSHVSENPRKRKHIDGYNDIDEMSDEDDAADSDGGWDSEKNGDDEDEKMDDADDADSESSDEGDEDSERASRSLIVTLKVPQHALAGALTQQDTPPTSPPSRGEEQHPKCEPEMEMDTKPDVPRDEPKPTDPQPGMANGIKNEASFASNGALPSVAEHTIPATKLPLSPKVVVPYGEAHQTQYPTPVATQHGLQQAGAQISGTVVNGSGH</sequence>
<evidence type="ECO:0000313" key="5">
    <source>
        <dbReference type="EMBL" id="KAF7194217.1"/>
    </source>
</evidence>
<feature type="region of interest" description="Disordered" evidence="3">
    <location>
        <begin position="307"/>
        <end position="584"/>
    </location>
</feature>
<dbReference type="AlphaFoldDB" id="A0A8H6VKZ2"/>
<feature type="compositionally biased region" description="Acidic residues" evidence="3">
    <location>
        <begin position="339"/>
        <end position="348"/>
    </location>
</feature>
<accession>A0A8H6VKZ2</accession>
<evidence type="ECO:0000259" key="4">
    <source>
        <dbReference type="Pfam" id="PF15612"/>
    </source>
</evidence>
<name>A0A8H6VKZ2_9PEZI</name>
<comment type="subcellular location">
    <subcellularLocation>
        <location evidence="1">Nucleus</location>
    </subcellularLocation>
</comment>
<feature type="region of interest" description="Disordered" evidence="3">
    <location>
        <begin position="41"/>
        <end position="68"/>
    </location>
</feature>
<feature type="compositionally biased region" description="Polar residues" evidence="3">
    <location>
        <begin position="349"/>
        <end position="364"/>
    </location>
</feature>
<evidence type="ECO:0000256" key="3">
    <source>
        <dbReference type="SAM" id="MobiDB-lite"/>
    </source>
</evidence>
<feature type="compositionally biased region" description="Basic and acidic residues" evidence="3">
    <location>
        <begin position="537"/>
        <end position="564"/>
    </location>
</feature>
<feature type="domain" description="WHIM1" evidence="4">
    <location>
        <begin position="155"/>
        <end position="194"/>
    </location>
</feature>
<organism evidence="5 6">
    <name type="scientific">Pseudocercospora fuligena</name>
    <dbReference type="NCBI Taxonomy" id="685502"/>
    <lineage>
        <taxon>Eukaryota</taxon>
        <taxon>Fungi</taxon>
        <taxon>Dikarya</taxon>
        <taxon>Ascomycota</taxon>
        <taxon>Pezizomycotina</taxon>
        <taxon>Dothideomycetes</taxon>
        <taxon>Dothideomycetidae</taxon>
        <taxon>Mycosphaerellales</taxon>
        <taxon>Mycosphaerellaceae</taxon>
        <taxon>Pseudocercospora</taxon>
    </lineage>
</organism>
<reference evidence="5" key="1">
    <citation type="submission" date="2020-04" db="EMBL/GenBank/DDBJ databases">
        <title>Draft genome resource of the tomato pathogen Pseudocercospora fuligena.</title>
        <authorList>
            <person name="Zaccaron A."/>
        </authorList>
    </citation>
    <scope>NUCLEOTIDE SEQUENCE</scope>
    <source>
        <strain evidence="5">PF001</strain>
    </source>
</reference>
<protein>
    <recommendedName>
        <fullName evidence="4">WHIM1 domain-containing protein</fullName>
    </recommendedName>
</protein>
<dbReference type="EMBL" id="JABCIY010000063">
    <property type="protein sequence ID" value="KAF7194217.1"/>
    <property type="molecule type" value="Genomic_DNA"/>
</dbReference>
<feature type="region of interest" description="Disordered" evidence="3">
    <location>
        <begin position="1"/>
        <end position="26"/>
    </location>
</feature>
<evidence type="ECO:0000256" key="2">
    <source>
        <dbReference type="ARBA" id="ARBA00023242"/>
    </source>
</evidence>
<dbReference type="Pfam" id="PF15612">
    <property type="entry name" value="WHIM1"/>
    <property type="match status" value="1"/>
</dbReference>
<keyword evidence="2" id="KW-0539">Nucleus</keyword>
<gene>
    <name evidence="5" type="ORF">HII31_04454</name>
</gene>